<evidence type="ECO:0000256" key="1">
    <source>
        <dbReference type="ARBA" id="ARBA00022737"/>
    </source>
</evidence>
<dbReference type="SMART" id="SM00060">
    <property type="entry name" value="FN3"/>
    <property type="match status" value="1"/>
</dbReference>
<dbReference type="AlphaFoldDB" id="A0AAV8ZQ82"/>
<dbReference type="SUPFAM" id="SSF49265">
    <property type="entry name" value="Fibronectin type III"/>
    <property type="match status" value="1"/>
</dbReference>
<comment type="caution">
    <text evidence="3">The sequence shown here is derived from an EMBL/GenBank/DDBJ whole genome shotgun (WGS) entry which is preliminary data.</text>
</comment>
<dbReference type="CDD" id="cd00063">
    <property type="entry name" value="FN3"/>
    <property type="match status" value="1"/>
</dbReference>
<keyword evidence="4" id="KW-1185">Reference proteome</keyword>
<dbReference type="InterPro" id="IPR013783">
    <property type="entry name" value="Ig-like_fold"/>
</dbReference>
<gene>
    <name evidence="3" type="ORF">NQ314_003036</name>
</gene>
<name>A0AAV8ZQ82_9CUCU</name>
<dbReference type="InterPro" id="IPR036116">
    <property type="entry name" value="FN3_sf"/>
</dbReference>
<keyword evidence="1" id="KW-0677">Repeat</keyword>
<feature type="domain" description="Fibronectin type-III" evidence="2">
    <location>
        <begin position="7"/>
        <end position="100"/>
    </location>
</feature>
<proteinExistence type="predicted"/>
<evidence type="ECO:0000259" key="2">
    <source>
        <dbReference type="PROSITE" id="PS50853"/>
    </source>
</evidence>
<dbReference type="PROSITE" id="PS50853">
    <property type="entry name" value="FN3"/>
    <property type="match status" value="1"/>
</dbReference>
<dbReference type="Gene3D" id="2.60.40.10">
    <property type="entry name" value="Immunoglobulins"/>
    <property type="match status" value="2"/>
</dbReference>
<dbReference type="PANTHER" id="PTHR46708:SF2">
    <property type="entry name" value="FIBRONECTIN TYPE-III DOMAIN-CONTAINING PROTEIN"/>
    <property type="match status" value="1"/>
</dbReference>
<organism evidence="3 4">
    <name type="scientific">Rhamnusium bicolor</name>
    <dbReference type="NCBI Taxonomy" id="1586634"/>
    <lineage>
        <taxon>Eukaryota</taxon>
        <taxon>Metazoa</taxon>
        <taxon>Ecdysozoa</taxon>
        <taxon>Arthropoda</taxon>
        <taxon>Hexapoda</taxon>
        <taxon>Insecta</taxon>
        <taxon>Pterygota</taxon>
        <taxon>Neoptera</taxon>
        <taxon>Endopterygota</taxon>
        <taxon>Coleoptera</taxon>
        <taxon>Polyphaga</taxon>
        <taxon>Cucujiformia</taxon>
        <taxon>Chrysomeloidea</taxon>
        <taxon>Cerambycidae</taxon>
        <taxon>Lepturinae</taxon>
        <taxon>Rhagiini</taxon>
        <taxon>Rhamnusium</taxon>
    </lineage>
</organism>
<evidence type="ECO:0000313" key="3">
    <source>
        <dbReference type="EMBL" id="KAJ8967206.1"/>
    </source>
</evidence>
<dbReference type="Pfam" id="PF00041">
    <property type="entry name" value="fn3"/>
    <property type="match status" value="1"/>
</dbReference>
<evidence type="ECO:0000313" key="4">
    <source>
        <dbReference type="Proteomes" id="UP001162156"/>
    </source>
</evidence>
<dbReference type="FunFam" id="2.60.40.10:FF:001334">
    <property type="entry name" value="tyrosine-protein phosphatase 10D isoform X3"/>
    <property type="match status" value="1"/>
</dbReference>
<accession>A0AAV8ZQ82</accession>
<dbReference type="InterPro" id="IPR050991">
    <property type="entry name" value="ECM_Regulatory_Proteins"/>
</dbReference>
<protein>
    <recommendedName>
        <fullName evidence="2">Fibronectin type-III domain-containing protein</fullName>
    </recommendedName>
</protein>
<sequence>MTVRTFHPEPITGINSTYISDTEIILSWASPRGEYNAFEVQYLTSENVFIQNLTLHNSITINDLKPHRNYTFTVIVRSGTESSILRRSLPVSAIFTTKESVPGKVEKFEPVDIQPSDIVFAWSLPTTEQNGVIRKFTITYGLEVGQCKHNCLITLVPFFNII</sequence>
<dbReference type="InterPro" id="IPR003961">
    <property type="entry name" value="FN3_dom"/>
</dbReference>
<reference evidence="3" key="1">
    <citation type="journal article" date="2023" name="Insect Mol. Biol.">
        <title>Genome sequencing provides insights into the evolution of gene families encoding plant cell wall-degrading enzymes in longhorned beetles.</title>
        <authorList>
            <person name="Shin N.R."/>
            <person name="Okamura Y."/>
            <person name="Kirsch R."/>
            <person name="Pauchet Y."/>
        </authorList>
    </citation>
    <scope>NUCLEOTIDE SEQUENCE</scope>
    <source>
        <strain evidence="3">RBIC_L_NR</strain>
    </source>
</reference>
<dbReference type="EMBL" id="JANEYF010000885">
    <property type="protein sequence ID" value="KAJ8967206.1"/>
    <property type="molecule type" value="Genomic_DNA"/>
</dbReference>
<dbReference type="PANTHER" id="PTHR46708">
    <property type="entry name" value="TENASCIN"/>
    <property type="match status" value="1"/>
</dbReference>
<dbReference type="Proteomes" id="UP001162156">
    <property type="component" value="Unassembled WGS sequence"/>
</dbReference>